<accession>A0A1V4JEG9</accession>
<keyword evidence="2" id="KW-1185">Reference proteome</keyword>
<gene>
    <name evidence="1" type="ORF">AV530_019659</name>
</gene>
<dbReference type="Proteomes" id="UP000190648">
    <property type="component" value="Unassembled WGS sequence"/>
</dbReference>
<sequence>MCCLCDTDLALVTGANDSSTGRSQFCYHWHGSAGTLGNKERCSCTWLLETNGSSSAAGWVHSCSSSLLNEWQSKIHGISAMQCIVWSDNSVLVLDIVSKLNK</sequence>
<protein>
    <submittedName>
        <fullName evidence="1">Uncharacterized protein</fullName>
    </submittedName>
</protein>
<comment type="caution">
    <text evidence="1">The sequence shown here is derived from an EMBL/GenBank/DDBJ whole genome shotgun (WGS) entry which is preliminary data.</text>
</comment>
<evidence type="ECO:0000313" key="1">
    <source>
        <dbReference type="EMBL" id="OPJ70539.1"/>
    </source>
</evidence>
<reference evidence="1 2" key="1">
    <citation type="submission" date="2016-02" db="EMBL/GenBank/DDBJ databases">
        <title>Band-tailed pigeon sequencing and assembly.</title>
        <authorList>
            <person name="Soares A.E."/>
            <person name="Novak B.J."/>
            <person name="Rice E.S."/>
            <person name="O'Connell B."/>
            <person name="Chang D."/>
            <person name="Weber S."/>
            <person name="Shapiro B."/>
        </authorList>
    </citation>
    <scope>NUCLEOTIDE SEQUENCE [LARGE SCALE GENOMIC DNA]</scope>
    <source>
        <strain evidence="1">BTP2013</strain>
        <tissue evidence="1">Blood</tissue>
    </source>
</reference>
<proteinExistence type="predicted"/>
<evidence type="ECO:0000313" key="2">
    <source>
        <dbReference type="Proteomes" id="UP000190648"/>
    </source>
</evidence>
<dbReference type="EMBL" id="LSYS01007908">
    <property type="protein sequence ID" value="OPJ70539.1"/>
    <property type="molecule type" value="Genomic_DNA"/>
</dbReference>
<organism evidence="1 2">
    <name type="scientific">Patagioenas fasciata monilis</name>
    <dbReference type="NCBI Taxonomy" id="372326"/>
    <lineage>
        <taxon>Eukaryota</taxon>
        <taxon>Metazoa</taxon>
        <taxon>Chordata</taxon>
        <taxon>Craniata</taxon>
        <taxon>Vertebrata</taxon>
        <taxon>Euteleostomi</taxon>
        <taxon>Archelosauria</taxon>
        <taxon>Archosauria</taxon>
        <taxon>Dinosauria</taxon>
        <taxon>Saurischia</taxon>
        <taxon>Theropoda</taxon>
        <taxon>Coelurosauria</taxon>
        <taxon>Aves</taxon>
        <taxon>Neognathae</taxon>
        <taxon>Neoaves</taxon>
        <taxon>Columbimorphae</taxon>
        <taxon>Columbiformes</taxon>
        <taxon>Columbidae</taxon>
        <taxon>Patagioenas</taxon>
    </lineage>
</organism>
<dbReference type="AlphaFoldDB" id="A0A1V4JEG9"/>
<name>A0A1V4JEG9_PATFA</name>